<dbReference type="RefSeq" id="WP_191728920.1">
    <property type="nucleotide sequence ID" value="NZ_JACSQJ010000002.1"/>
</dbReference>
<proteinExistence type="predicted"/>
<gene>
    <name evidence="2" type="ORF">H9645_06700</name>
</gene>
<sequence length="240" mass="25044">MRTGDDNDGQAPRGRHVAVAGASGLVGRALVARLCADPGVARVHALVRRPLAMEARGLQLHVVDFERLPDLPPLDEAYLALGTTIGVAGSRAAFRAVDFDASLAVARAAVAAGARRIGLVSATGADARSHLFYNRVKGELENALLALPIDALVIARPSLLLGDRAALGQPARRVERLAAAADRWLRPLVPARVRAIAADDVAAALVAVVPHARGRQLLESERMQGGRVAAPACAPSPPNH</sequence>
<dbReference type="Gene3D" id="3.40.50.720">
    <property type="entry name" value="NAD(P)-binding Rossmann-like Domain"/>
    <property type="match status" value="1"/>
</dbReference>
<dbReference type="PANTHER" id="PTHR14097:SF7">
    <property type="entry name" value="OXIDOREDUCTASE HTATIP2"/>
    <property type="match status" value="1"/>
</dbReference>
<comment type="caution">
    <text evidence="2">The sequence shown here is derived from an EMBL/GenBank/DDBJ whole genome shotgun (WGS) entry which is preliminary data.</text>
</comment>
<dbReference type="EMBL" id="JACSQJ010000002">
    <property type="protein sequence ID" value="MBD7987717.1"/>
    <property type="molecule type" value="Genomic_DNA"/>
</dbReference>
<name>A0ABR8UI75_9GAMM</name>
<feature type="domain" description="NAD(P)-binding" evidence="1">
    <location>
        <begin position="21"/>
        <end position="130"/>
    </location>
</feature>
<dbReference type="PANTHER" id="PTHR14097">
    <property type="entry name" value="OXIDOREDUCTASE HTATIP2"/>
    <property type="match status" value="1"/>
</dbReference>
<dbReference type="Proteomes" id="UP000647183">
    <property type="component" value="Unassembled WGS sequence"/>
</dbReference>
<evidence type="ECO:0000259" key="1">
    <source>
        <dbReference type="Pfam" id="PF13460"/>
    </source>
</evidence>
<dbReference type="SUPFAM" id="SSF51735">
    <property type="entry name" value="NAD(P)-binding Rossmann-fold domains"/>
    <property type="match status" value="1"/>
</dbReference>
<evidence type="ECO:0000313" key="2">
    <source>
        <dbReference type="EMBL" id="MBD7987717.1"/>
    </source>
</evidence>
<organism evidence="2 3">
    <name type="scientific">Luteimonas colneyensis</name>
    <dbReference type="NCBI Taxonomy" id="2762230"/>
    <lineage>
        <taxon>Bacteria</taxon>
        <taxon>Pseudomonadati</taxon>
        <taxon>Pseudomonadota</taxon>
        <taxon>Gammaproteobacteria</taxon>
        <taxon>Lysobacterales</taxon>
        <taxon>Lysobacteraceae</taxon>
        <taxon>Luteimonas</taxon>
    </lineage>
</organism>
<evidence type="ECO:0000313" key="3">
    <source>
        <dbReference type="Proteomes" id="UP000647183"/>
    </source>
</evidence>
<reference evidence="2 3" key="1">
    <citation type="submission" date="2020-08" db="EMBL/GenBank/DDBJ databases">
        <title>A Genomic Blueprint of the Chicken Gut Microbiome.</title>
        <authorList>
            <person name="Gilroy R."/>
            <person name="Ravi A."/>
            <person name="Getino M."/>
            <person name="Pursley I."/>
            <person name="Horton D.L."/>
            <person name="Alikhan N.-F."/>
            <person name="Baker D."/>
            <person name="Gharbi K."/>
            <person name="Hall N."/>
            <person name="Watson M."/>
            <person name="Adriaenssens E.M."/>
            <person name="Foster-Nyarko E."/>
            <person name="Jarju S."/>
            <person name="Secka A."/>
            <person name="Antonio M."/>
            <person name="Oren A."/>
            <person name="Chaudhuri R."/>
            <person name="La Ragione R.M."/>
            <person name="Hildebrand F."/>
            <person name="Pallen M.J."/>
        </authorList>
    </citation>
    <scope>NUCLEOTIDE SEQUENCE [LARGE SCALE GENOMIC DNA]</scope>
    <source>
        <strain evidence="2 3">Sa2BVA3</strain>
    </source>
</reference>
<protein>
    <submittedName>
        <fullName evidence="2">NAD(P)H-binding protein</fullName>
    </submittedName>
</protein>
<dbReference type="Pfam" id="PF13460">
    <property type="entry name" value="NAD_binding_10"/>
    <property type="match status" value="1"/>
</dbReference>
<dbReference type="InterPro" id="IPR036291">
    <property type="entry name" value="NAD(P)-bd_dom_sf"/>
</dbReference>
<dbReference type="InterPro" id="IPR016040">
    <property type="entry name" value="NAD(P)-bd_dom"/>
</dbReference>
<keyword evidence="3" id="KW-1185">Reference proteome</keyword>
<accession>A0ABR8UI75</accession>